<dbReference type="PANTHER" id="PTHR46018">
    <property type="entry name" value="ZINC PHOSPHODIESTERASE ELAC PROTEIN 1"/>
    <property type="match status" value="1"/>
</dbReference>
<keyword evidence="9" id="KW-0812">Transmembrane</keyword>
<evidence type="ECO:0000256" key="7">
    <source>
        <dbReference type="ARBA" id="ARBA00022801"/>
    </source>
</evidence>
<keyword evidence="9" id="KW-0472">Membrane</keyword>
<dbReference type="HAMAP" id="MF_01818">
    <property type="entry name" value="RNase_Z_BN"/>
    <property type="match status" value="1"/>
</dbReference>
<keyword evidence="4" id="KW-0540">Nuclease</keyword>
<feature type="transmembrane region" description="Helical" evidence="9">
    <location>
        <begin position="286"/>
        <end position="305"/>
    </location>
</feature>
<comment type="cofactor">
    <cofactor evidence="1">
        <name>Zn(2+)</name>
        <dbReference type="ChEBI" id="CHEBI:29105"/>
    </cofactor>
</comment>
<gene>
    <name evidence="10" type="primary">PARPA_11384.1 scaffold 44101</name>
</gene>
<dbReference type="EMBL" id="LN733608">
    <property type="protein sequence ID" value="CEP17092.1"/>
    <property type="molecule type" value="Genomic_DNA"/>
</dbReference>
<evidence type="ECO:0000256" key="4">
    <source>
        <dbReference type="ARBA" id="ARBA00022722"/>
    </source>
</evidence>
<dbReference type="Gene3D" id="3.60.15.10">
    <property type="entry name" value="Ribonuclease Z/Hydroxyacylglutathione hydrolase-like"/>
    <property type="match status" value="1"/>
</dbReference>
<dbReference type="GO" id="GO:0046872">
    <property type="term" value="F:metal ion binding"/>
    <property type="evidence" value="ECO:0007669"/>
    <property type="project" value="UniProtKB-KW"/>
</dbReference>
<dbReference type="OrthoDB" id="527344at2759"/>
<dbReference type="Pfam" id="PF23023">
    <property type="entry name" value="Anti-Pycsar_Apyc1"/>
    <property type="match status" value="1"/>
</dbReference>
<keyword evidence="11" id="KW-1185">Reference proteome</keyword>
<keyword evidence="3" id="KW-0819">tRNA processing</keyword>
<dbReference type="GO" id="GO:0042781">
    <property type="term" value="F:3'-tRNA processing endoribonuclease activity"/>
    <property type="evidence" value="ECO:0007669"/>
    <property type="project" value="TreeGrafter"/>
</dbReference>
<evidence type="ECO:0000256" key="2">
    <source>
        <dbReference type="ARBA" id="ARBA00011738"/>
    </source>
</evidence>
<dbReference type="SUPFAM" id="SSF56281">
    <property type="entry name" value="Metallo-hydrolase/oxidoreductase"/>
    <property type="match status" value="1"/>
</dbReference>
<feature type="transmembrane region" description="Helical" evidence="9">
    <location>
        <begin position="192"/>
        <end position="215"/>
    </location>
</feature>
<reference evidence="10 11" key="1">
    <citation type="submission" date="2014-09" db="EMBL/GenBank/DDBJ databases">
        <authorList>
            <person name="Ellenberger Sabrina"/>
        </authorList>
    </citation>
    <scope>NUCLEOTIDE SEQUENCE [LARGE SCALE GENOMIC DNA]</scope>
    <source>
        <strain evidence="10 11">CBS 412.66</strain>
    </source>
</reference>
<keyword evidence="5" id="KW-0479">Metal-binding</keyword>
<dbReference type="Proteomes" id="UP000054107">
    <property type="component" value="Unassembled WGS sequence"/>
</dbReference>
<keyword evidence="9" id="KW-1133">Transmembrane helix</keyword>
<dbReference type="AlphaFoldDB" id="A0A0B7NI54"/>
<keyword evidence="8" id="KW-0862">Zinc</keyword>
<comment type="subunit">
    <text evidence="2">Homodimer.</text>
</comment>
<evidence type="ECO:0000256" key="1">
    <source>
        <dbReference type="ARBA" id="ARBA00001947"/>
    </source>
</evidence>
<accession>A0A0B7NI54</accession>
<feature type="transmembrane region" description="Helical" evidence="9">
    <location>
        <begin position="36"/>
        <end position="57"/>
    </location>
</feature>
<keyword evidence="7" id="KW-0378">Hydrolase</keyword>
<evidence type="ECO:0000256" key="5">
    <source>
        <dbReference type="ARBA" id="ARBA00022723"/>
    </source>
</evidence>
<feature type="transmembrane region" description="Helical" evidence="9">
    <location>
        <begin position="6"/>
        <end position="24"/>
    </location>
</feature>
<dbReference type="InterPro" id="IPR036866">
    <property type="entry name" value="RibonucZ/Hydroxyglut_hydro"/>
</dbReference>
<evidence type="ECO:0000313" key="11">
    <source>
        <dbReference type="Proteomes" id="UP000054107"/>
    </source>
</evidence>
<keyword evidence="6" id="KW-0255">Endonuclease</keyword>
<feature type="transmembrane region" description="Helical" evidence="9">
    <location>
        <begin position="236"/>
        <end position="261"/>
    </location>
</feature>
<organism evidence="10 11">
    <name type="scientific">Parasitella parasitica</name>
    <dbReference type="NCBI Taxonomy" id="35722"/>
    <lineage>
        <taxon>Eukaryota</taxon>
        <taxon>Fungi</taxon>
        <taxon>Fungi incertae sedis</taxon>
        <taxon>Mucoromycota</taxon>
        <taxon>Mucoromycotina</taxon>
        <taxon>Mucoromycetes</taxon>
        <taxon>Mucorales</taxon>
        <taxon>Mucorineae</taxon>
        <taxon>Mucoraceae</taxon>
        <taxon>Parasitella</taxon>
    </lineage>
</organism>
<evidence type="ECO:0000256" key="3">
    <source>
        <dbReference type="ARBA" id="ARBA00022694"/>
    </source>
</evidence>
<dbReference type="PANTHER" id="PTHR46018:SF2">
    <property type="entry name" value="ZINC PHOSPHODIESTERASE ELAC PROTEIN 1"/>
    <property type="match status" value="1"/>
</dbReference>
<protein>
    <submittedName>
        <fullName evidence="10">Uncharacterized protein</fullName>
    </submittedName>
</protein>
<name>A0A0B7NI54_9FUNG</name>
<evidence type="ECO:0000313" key="10">
    <source>
        <dbReference type="EMBL" id="CEP17092.1"/>
    </source>
</evidence>
<evidence type="ECO:0000256" key="9">
    <source>
        <dbReference type="SAM" id="Phobius"/>
    </source>
</evidence>
<dbReference type="GO" id="GO:0005634">
    <property type="term" value="C:nucleus"/>
    <property type="evidence" value="ECO:0007669"/>
    <property type="project" value="TreeGrafter"/>
</dbReference>
<evidence type="ECO:0000256" key="8">
    <source>
        <dbReference type="ARBA" id="ARBA00022833"/>
    </source>
</evidence>
<feature type="transmembrane region" description="Helical" evidence="9">
    <location>
        <begin position="69"/>
        <end position="94"/>
    </location>
</feature>
<proteinExistence type="inferred from homology"/>
<dbReference type="InterPro" id="IPR013471">
    <property type="entry name" value="RNase_Z/BN"/>
</dbReference>
<feature type="transmembrane region" description="Helical" evidence="9">
    <location>
        <begin position="161"/>
        <end position="180"/>
    </location>
</feature>
<sequence length="715" mass="80117">MLEQDSYAWLTFSLLFGLLSFLLFVQSIHHCHILPFAIYALFVMLGHFYIAITPYFSQSNIPWKNQEPIITQLPAISILAFAGIVDWQVVYVRFINTASKNYRRWGSLHPVNMIDEKSDEDSISDTSTVILQHSTDYYHTNYIEVITSNAPTPFLLSTLTIWIYMSAIVIYGITTLIFVVCKTMVTDTQVSALISAICTTIMASFTLFNAAAVVYTGSKCHSKEIAWIMGQNRQDAIILFLMPLLFMIAMISATLISWAAYKQTANPTLKPFANLVDIGDQDVTNWIILKSFIVYLPLIILLICCSLKRKKSKLAVDEQQKISYLSFLSTMVAPMDITFLGTGSAQPSATRNHQSIALRVDGDIWLFDCGEATQHQLQKSKLKMGKITRVFITHMHGDHCFGLAPLLCSMTDNLNPANSATTQDQDQTPIDIYGPTPIRSWLRTTLRSTYSNLGRPYRVHELLSESDTADLNENLHSNELPGENIMINNNAFTLPLFASAEKGYSVKAAPIKHSIPSLGYVISEPDWPGKVNALIPLIKKNMTALKNQGIVNPMSLLGQLQRTNQPYTLPDGQQLVPPPLRPGRQVVILGDTKDPTSILSIANSPTLLVHEATNALTRLDTLNVKEEAIPTLEQVEQRTKDHGHSTPQMAAAFALKIKCKKLILTHFSARYCGDESQQALDVMEEIRQLAVDVFNQRDQDVYCARDLWTYDIKID</sequence>
<dbReference type="CDD" id="cd07717">
    <property type="entry name" value="RNaseZ_ZiPD-like_MBL-fold"/>
    <property type="match status" value="1"/>
</dbReference>
<evidence type="ECO:0000256" key="6">
    <source>
        <dbReference type="ARBA" id="ARBA00022759"/>
    </source>
</evidence>
<dbReference type="STRING" id="35722.A0A0B7NI54"/>